<dbReference type="Proteomes" id="UP000321249">
    <property type="component" value="Unassembled WGS sequence"/>
</dbReference>
<dbReference type="InterPro" id="IPR036942">
    <property type="entry name" value="Beta-barrel_TonB_sf"/>
</dbReference>
<dbReference type="SUPFAM" id="SSF56935">
    <property type="entry name" value="Porins"/>
    <property type="match status" value="1"/>
</dbReference>
<keyword evidence="16" id="KW-0675">Receptor</keyword>
<gene>
    <name evidence="16" type="ORF">FRZ32_02120</name>
</gene>
<evidence type="ECO:0000256" key="5">
    <source>
        <dbReference type="ARBA" id="ARBA00022692"/>
    </source>
</evidence>
<dbReference type="InterPro" id="IPR000531">
    <property type="entry name" value="Beta-barrel_TonB"/>
</dbReference>
<keyword evidence="8 12" id="KW-0798">TonB box</keyword>
<keyword evidence="10 11" id="KW-0998">Cell outer membrane</keyword>
<organism evidence="16 17">
    <name type="scientific">Allosphingosinicella ginsenosidimutans</name>
    <dbReference type="NCBI Taxonomy" id="1176539"/>
    <lineage>
        <taxon>Bacteria</taxon>
        <taxon>Pseudomonadati</taxon>
        <taxon>Pseudomonadota</taxon>
        <taxon>Alphaproteobacteria</taxon>
        <taxon>Sphingomonadales</taxon>
        <taxon>Sphingomonadaceae</taxon>
        <taxon>Allosphingosinicella</taxon>
    </lineage>
</organism>
<protein>
    <submittedName>
        <fullName evidence="16">TonB-dependent receptor</fullName>
    </submittedName>
</protein>
<evidence type="ECO:0000256" key="13">
    <source>
        <dbReference type="SAM" id="MobiDB-lite"/>
    </source>
</evidence>
<sequence>MRQPAVNKPGAADLASGRGADGGRSRFRSRRWREESTMPIGIKVSHLAIATMIATAAASGTPAMAYAFDPAEEAGNPTAEQETAATRPADAPAPAAQAAGGMEDIVVTARRVQERLQDVPVSVTAFSATRLAELRPENIGTLTSLAPNLIVTPATGAGAGGNIFIRGIGQNDPSPYLDAPTSVYVNGVIRPRTSLNFAQLGIIDRIEVLRGPQGTLFGRNTTGGAINIFTPAPTRDSGGTLSIGVGSDHEFTTRAVLNSGEIGESGLRFRGSYYHRQIGGVVENPGLPSSRWAGALNADGVDLRLAGNWGRFSAEYEFDYNNNRSVSYNQQIIFFVNQDLLNYFNQSAALGGGSIIISPTKLDVQESRTFPRQVATDRGHALTLNYELSDSLSLKSITAYREADESRPANASSQPFLLGRVQDASSPDGYIITEVTPLQTPIRDLNQHQFSEEVQLLGRFGDFNVVGGFFYFRERLSENNVNFNTRLLPNGLGTNTFSRRDYDYETDSWAGFGQVTWRPSALGGRLDLTGGIRYTEDRKAIDDRGYVNDVQNRSFTGSDTFNNTSVLASVGYRWTPGVMTYARFSTGYKAGGFVPGSAFESFKPELVTSYEIGLKSELWSRVRFNLAAFYSRYRDLQVSGRIADPVTGIRVSTLTNAGRAHYTGIEAELSARLGGGFSFDGNIGYVDPVYDQFPYFTGTEDINVADEAKFPYVAKLTFDAGLRYTVPTPIGQLNARVNYQYQSARYFFALTRINVNNDRIRAPGQGFLNARLSLSDVDIGVGHNARIELYVDNILNTDRILGSIDSTNYASTFFGRGRQGGMQVTFDF</sequence>
<keyword evidence="7" id="KW-0406">Ion transport</keyword>
<evidence type="ECO:0000256" key="9">
    <source>
        <dbReference type="ARBA" id="ARBA00023136"/>
    </source>
</evidence>
<evidence type="ECO:0000256" key="4">
    <source>
        <dbReference type="ARBA" id="ARBA00022496"/>
    </source>
</evidence>
<proteinExistence type="inferred from homology"/>
<evidence type="ECO:0000256" key="7">
    <source>
        <dbReference type="ARBA" id="ARBA00023065"/>
    </source>
</evidence>
<dbReference type="EMBL" id="VOQQ01000001">
    <property type="protein sequence ID" value="TXC62558.1"/>
    <property type="molecule type" value="Genomic_DNA"/>
</dbReference>
<evidence type="ECO:0000256" key="2">
    <source>
        <dbReference type="ARBA" id="ARBA00022448"/>
    </source>
</evidence>
<feature type="region of interest" description="Disordered" evidence="13">
    <location>
        <begin position="73"/>
        <end position="100"/>
    </location>
</feature>
<accession>A0A5C6TS90</accession>
<keyword evidence="2 11" id="KW-0813">Transport</keyword>
<feature type="domain" description="TonB-dependent receptor-like beta-barrel" evidence="14">
    <location>
        <begin position="370"/>
        <end position="794"/>
    </location>
</feature>
<evidence type="ECO:0000256" key="3">
    <source>
        <dbReference type="ARBA" id="ARBA00022452"/>
    </source>
</evidence>
<feature type="compositionally biased region" description="Low complexity" evidence="13">
    <location>
        <begin position="84"/>
        <end position="99"/>
    </location>
</feature>
<evidence type="ECO:0000256" key="1">
    <source>
        <dbReference type="ARBA" id="ARBA00004571"/>
    </source>
</evidence>
<evidence type="ECO:0000259" key="15">
    <source>
        <dbReference type="Pfam" id="PF07715"/>
    </source>
</evidence>
<dbReference type="InterPro" id="IPR012910">
    <property type="entry name" value="Plug_dom"/>
</dbReference>
<comment type="caution">
    <text evidence="16">The sequence shown here is derived from an EMBL/GenBank/DDBJ whole genome shotgun (WGS) entry which is preliminary data.</text>
</comment>
<comment type="subcellular location">
    <subcellularLocation>
        <location evidence="1 11">Cell outer membrane</location>
        <topology evidence="1 11">Multi-pass membrane protein</topology>
    </subcellularLocation>
</comment>
<feature type="domain" description="TonB-dependent receptor plug" evidence="15">
    <location>
        <begin position="116"/>
        <end position="225"/>
    </location>
</feature>
<name>A0A5C6TS90_9SPHN</name>
<evidence type="ECO:0000259" key="14">
    <source>
        <dbReference type="Pfam" id="PF00593"/>
    </source>
</evidence>
<dbReference type="Gene3D" id="2.40.170.20">
    <property type="entry name" value="TonB-dependent receptor, beta-barrel domain"/>
    <property type="match status" value="1"/>
</dbReference>
<evidence type="ECO:0000313" key="17">
    <source>
        <dbReference type="Proteomes" id="UP000321249"/>
    </source>
</evidence>
<comment type="similarity">
    <text evidence="11 12">Belongs to the TonB-dependent receptor family.</text>
</comment>
<keyword evidence="9 11" id="KW-0472">Membrane</keyword>
<dbReference type="PANTHER" id="PTHR32552">
    <property type="entry name" value="FERRICHROME IRON RECEPTOR-RELATED"/>
    <property type="match status" value="1"/>
</dbReference>
<keyword evidence="4" id="KW-0410">Iron transport</keyword>
<dbReference type="GO" id="GO:0009279">
    <property type="term" value="C:cell outer membrane"/>
    <property type="evidence" value="ECO:0007669"/>
    <property type="project" value="UniProtKB-SubCell"/>
</dbReference>
<evidence type="ECO:0000313" key="16">
    <source>
        <dbReference type="EMBL" id="TXC62558.1"/>
    </source>
</evidence>
<evidence type="ECO:0000256" key="12">
    <source>
        <dbReference type="RuleBase" id="RU003357"/>
    </source>
</evidence>
<reference evidence="16 17" key="1">
    <citation type="journal article" date="2015" name="J. Microbiol.">
        <title>Sphingosinicella ginsenosidimutans sp. nov., with ginsenoside converting activity.</title>
        <authorList>
            <person name="Kim J.K."/>
            <person name="Kang M.S."/>
            <person name="Park S.C."/>
            <person name="Kim K.M."/>
            <person name="Choi K."/>
            <person name="Yoon M.H."/>
            <person name="Im W.T."/>
        </authorList>
    </citation>
    <scope>NUCLEOTIDE SEQUENCE [LARGE SCALE GENOMIC DNA]</scope>
    <source>
        <strain evidence="16 17">BS-11</strain>
    </source>
</reference>
<evidence type="ECO:0000256" key="6">
    <source>
        <dbReference type="ARBA" id="ARBA00023004"/>
    </source>
</evidence>
<keyword evidence="6" id="KW-0408">Iron</keyword>
<dbReference type="Pfam" id="PF00593">
    <property type="entry name" value="TonB_dep_Rec_b-barrel"/>
    <property type="match status" value="1"/>
</dbReference>
<keyword evidence="5 11" id="KW-0812">Transmembrane</keyword>
<dbReference type="GO" id="GO:0006826">
    <property type="term" value="P:iron ion transport"/>
    <property type="evidence" value="ECO:0007669"/>
    <property type="project" value="UniProtKB-KW"/>
</dbReference>
<dbReference type="PROSITE" id="PS52016">
    <property type="entry name" value="TONB_DEPENDENT_REC_3"/>
    <property type="match status" value="1"/>
</dbReference>
<dbReference type="InterPro" id="IPR039426">
    <property type="entry name" value="TonB-dep_rcpt-like"/>
</dbReference>
<keyword evidence="17" id="KW-1185">Reference proteome</keyword>
<evidence type="ECO:0000256" key="10">
    <source>
        <dbReference type="ARBA" id="ARBA00023237"/>
    </source>
</evidence>
<feature type="region of interest" description="Disordered" evidence="13">
    <location>
        <begin position="1"/>
        <end position="34"/>
    </location>
</feature>
<dbReference type="PANTHER" id="PTHR32552:SF81">
    <property type="entry name" value="TONB-DEPENDENT OUTER MEMBRANE RECEPTOR"/>
    <property type="match status" value="1"/>
</dbReference>
<dbReference type="AlphaFoldDB" id="A0A5C6TS90"/>
<dbReference type="Pfam" id="PF07715">
    <property type="entry name" value="Plug"/>
    <property type="match status" value="1"/>
</dbReference>
<keyword evidence="3 11" id="KW-1134">Transmembrane beta strand</keyword>
<evidence type="ECO:0000256" key="8">
    <source>
        <dbReference type="ARBA" id="ARBA00023077"/>
    </source>
</evidence>
<evidence type="ECO:0000256" key="11">
    <source>
        <dbReference type="PROSITE-ProRule" id="PRU01360"/>
    </source>
</evidence>